<reference evidence="2" key="1">
    <citation type="journal article" date="2023" name="Mol. Phylogenet. Evol.">
        <title>Genome-scale phylogeny and comparative genomics of the fungal order Sordariales.</title>
        <authorList>
            <person name="Hensen N."/>
            <person name="Bonometti L."/>
            <person name="Westerberg I."/>
            <person name="Brannstrom I.O."/>
            <person name="Guillou S."/>
            <person name="Cros-Aarteil S."/>
            <person name="Calhoun S."/>
            <person name="Haridas S."/>
            <person name="Kuo A."/>
            <person name="Mondo S."/>
            <person name="Pangilinan J."/>
            <person name="Riley R."/>
            <person name="LaButti K."/>
            <person name="Andreopoulos B."/>
            <person name="Lipzen A."/>
            <person name="Chen C."/>
            <person name="Yan M."/>
            <person name="Daum C."/>
            <person name="Ng V."/>
            <person name="Clum A."/>
            <person name="Steindorff A."/>
            <person name="Ohm R.A."/>
            <person name="Martin F."/>
            <person name="Silar P."/>
            <person name="Natvig D.O."/>
            <person name="Lalanne C."/>
            <person name="Gautier V."/>
            <person name="Ament-Velasquez S.L."/>
            <person name="Kruys A."/>
            <person name="Hutchinson M.I."/>
            <person name="Powell A.J."/>
            <person name="Barry K."/>
            <person name="Miller A.N."/>
            <person name="Grigoriev I.V."/>
            <person name="Debuchy R."/>
            <person name="Gladieux P."/>
            <person name="Hiltunen Thoren M."/>
            <person name="Johannesson H."/>
        </authorList>
    </citation>
    <scope>NUCLEOTIDE SEQUENCE</scope>
    <source>
        <strain evidence="2">CBS 123565</strain>
    </source>
</reference>
<reference evidence="2" key="2">
    <citation type="submission" date="2023-05" db="EMBL/GenBank/DDBJ databases">
        <authorList>
            <consortium name="Lawrence Berkeley National Laboratory"/>
            <person name="Steindorff A."/>
            <person name="Hensen N."/>
            <person name="Bonometti L."/>
            <person name="Westerberg I."/>
            <person name="Brannstrom I.O."/>
            <person name="Guillou S."/>
            <person name="Cros-Aarteil S."/>
            <person name="Calhoun S."/>
            <person name="Haridas S."/>
            <person name="Kuo A."/>
            <person name="Mondo S."/>
            <person name="Pangilinan J."/>
            <person name="Riley R."/>
            <person name="Labutti K."/>
            <person name="Andreopoulos B."/>
            <person name="Lipzen A."/>
            <person name="Chen C."/>
            <person name="Yanf M."/>
            <person name="Daum C."/>
            <person name="Ng V."/>
            <person name="Clum A."/>
            <person name="Ohm R."/>
            <person name="Martin F."/>
            <person name="Silar P."/>
            <person name="Natvig D."/>
            <person name="Lalanne C."/>
            <person name="Gautier V."/>
            <person name="Ament-Velasquez S.L."/>
            <person name="Kruys A."/>
            <person name="Hutchinson M.I."/>
            <person name="Powell A.J."/>
            <person name="Barry K."/>
            <person name="Miller A.N."/>
            <person name="Grigoriev I.V."/>
            <person name="Debuchy R."/>
            <person name="Gladieux P."/>
            <person name="Thoren M.H."/>
            <person name="Johannesson H."/>
        </authorList>
    </citation>
    <scope>NUCLEOTIDE SEQUENCE</scope>
    <source>
        <strain evidence="2">CBS 123565</strain>
    </source>
</reference>
<organism evidence="2 3">
    <name type="scientific">Trichocladium antarcticum</name>
    <dbReference type="NCBI Taxonomy" id="1450529"/>
    <lineage>
        <taxon>Eukaryota</taxon>
        <taxon>Fungi</taxon>
        <taxon>Dikarya</taxon>
        <taxon>Ascomycota</taxon>
        <taxon>Pezizomycotina</taxon>
        <taxon>Sordariomycetes</taxon>
        <taxon>Sordariomycetidae</taxon>
        <taxon>Sordariales</taxon>
        <taxon>Chaetomiaceae</taxon>
        <taxon>Trichocladium</taxon>
    </lineage>
</organism>
<name>A0AAN6UPJ4_9PEZI</name>
<evidence type="ECO:0000313" key="2">
    <source>
        <dbReference type="EMBL" id="KAK4136862.1"/>
    </source>
</evidence>
<evidence type="ECO:0000313" key="3">
    <source>
        <dbReference type="Proteomes" id="UP001304895"/>
    </source>
</evidence>
<sequence length="332" mass="36879">MSGDHDASAAGPQTDETTGASATRPAHEPTIADVLVIKTMLNRSLRLPPEIIDTVVDLAEYWPHSSTEVLFNDGSVVARGNNIHTQGTGQENGFMIRTPPLGLRTWRRSLRKPNQPVDTTPPKPQPPGEEFSTDDFQNLTAAPPPMLAHPCRRIVFTIKSHDQGWGGDFANQGTYNGSWTWFEAGLERWCTRSPTGTDVVEQQAPQAQQPSLTLDDICTVLPPVEWDPETEEHDFKHPLCAADNLKVQSNVTAEREWKTHRVVWSYTDDIDPERDVEAAVKLEEQGRGKATGDGKFVRDLKLGDVVTLWAMARFGGWVNKVESAKIDVYYAV</sequence>
<feature type="region of interest" description="Disordered" evidence="1">
    <location>
        <begin position="110"/>
        <end position="141"/>
    </location>
</feature>
<protein>
    <recommendedName>
        <fullName evidence="4">Ankyrin repeat protein</fullName>
    </recommendedName>
</protein>
<feature type="region of interest" description="Disordered" evidence="1">
    <location>
        <begin position="1"/>
        <end position="26"/>
    </location>
</feature>
<keyword evidence="3" id="KW-1185">Reference proteome</keyword>
<gene>
    <name evidence="2" type="ORF">BT67DRAFT_373679</name>
</gene>
<dbReference type="EMBL" id="MU853403">
    <property type="protein sequence ID" value="KAK4136862.1"/>
    <property type="molecule type" value="Genomic_DNA"/>
</dbReference>
<accession>A0AAN6UPJ4</accession>
<dbReference type="Proteomes" id="UP001304895">
    <property type="component" value="Unassembled WGS sequence"/>
</dbReference>
<proteinExistence type="predicted"/>
<evidence type="ECO:0000256" key="1">
    <source>
        <dbReference type="SAM" id="MobiDB-lite"/>
    </source>
</evidence>
<comment type="caution">
    <text evidence="2">The sequence shown here is derived from an EMBL/GenBank/DDBJ whole genome shotgun (WGS) entry which is preliminary data.</text>
</comment>
<evidence type="ECO:0008006" key="4">
    <source>
        <dbReference type="Google" id="ProtNLM"/>
    </source>
</evidence>
<dbReference type="AlphaFoldDB" id="A0AAN6UPJ4"/>